<comment type="caution">
    <text evidence="2">The sequence shown here is derived from an EMBL/GenBank/DDBJ whole genome shotgun (WGS) entry which is preliminary data.</text>
</comment>
<evidence type="ECO:0000313" key="2">
    <source>
        <dbReference type="EMBL" id="OOC07809.1"/>
    </source>
</evidence>
<name>A0ABX3JJ90_9PSEU</name>
<evidence type="ECO:0000256" key="1">
    <source>
        <dbReference type="SAM" id="MobiDB-lite"/>
    </source>
</evidence>
<reference evidence="2 3" key="1">
    <citation type="submission" date="2017-02" db="EMBL/GenBank/DDBJ databases">
        <title>Amycolatopsis azurea DSM 43854 draft genome.</title>
        <authorList>
            <person name="Mayilraj S."/>
        </authorList>
    </citation>
    <scope>NUCLEOTIDE SEQUENCE [LARGE SCALE GENOMIC DNA]</scope>
    <source>
        <strain evidence="2 3">DSM 43854</strain>
    </source>
</reference>
<keyword evidence="3" id="KW-1185">Reference proteome</keyword>
<accession>A0ABX3JJ90</accession>
<dbReference type="EMBL" id="MUXN01000002">
    <property type="protein sequence ID" value="OOC07809.1"/>
    <property type="molecule type" value="Genomic_DNA"/>
</dbReference>
<protein>
    <submittedName>
        <fullName evidence="2">Uncharacterized protein</fullName>
    </submittedName>
</protein>
<evidence type="ECO:0000313" key="3">
    <source>
        <dbReference type="Proteomes" id="UP000188551"/>
    </source>
</evidence>
<proteinExistence type="predicted"/>
<dbReference type="Proteomes" id="UP000188551">
    <property type="component" value="Unassembled WGS sequence"/>
</dbReference>
<feature type="region of interest" description="Disordered" evidence="1">
    <location>
        <begin position="27"/>
        <end position="88"/>
    </location>
</feature>
<organism evidence="2 3">
    <name type="scientific">Amycolatopsis azurea DSM 43854</name>
    <dbReference type="NCBI Taxonomy" id="1238180"/>
    <lineage>
        <taxon>Bacteria</taxon>
        <taxon>Bacillati</taxon>
        <taxon>Actinomycetota</taxon>
        <taxon>Actinomycetes</taxon>
        <taxon>Pseudonocardiales</taxon>
        <taxon>Pseudonocardiaceae</taxon>
        <taxon>Amycolatopsis</taxon>
    </lineage>
</organism>
<gene>
    <name evidence="2" type="ORF">B0293_02645</name>
</gene>
<sequence>MANSVARPHADLGCCESHFRNVEGYERGFRNASGTPPPTRPACPADEHRSVKASLRDPESLKEAFTDLAPDRTPSPYRPTKAGGAARV</sequence>
<feature type="compositionally biased region" description="Basic and acidic residues" evidence="1">
    <location>
        <begin position="45"/>
        <end position="65"/>
    </location>
</feature>